<comment type="pathway">
    <text evidence="2">Cofactor biosynthesis; tetrahydrofolate biosynthesis; 2-amino-4-hydroxy-6-hydroxymethyl-7,8-dihydropteridine diphosphate from 7,8-dihydroneopterin triphosphate: step 3/4.</text>
</comment>
<dbReference type="Gene3D" id="3.30.1130.10">
    <property type="match status" value="1"/>
</dbReference>
<dbReference type="GO" id="GO:0004150">
    <property type="term" value="F:dihydroneopterin aldolase activity"/>
    <property type="evidence" value="ECO:0007669"/>
    <property type="project" value="UniProtKB-EC"/>
</dbReference>
<dbReference type="GO" id="GO:0046656">
    <property type="term" value="P:folic acid biosynthetic process"/>
    <property type="evidence" value="ECO:0007669"/>
    <property type="project" value="UniProtKB-KW"/>
</dbReference>
<protein>
    <recommendedName>
        <fullName evidence="4">dihydroneopterin aldolase</fullName>
        <ecNumber evidence="4">4.1.2.25</ecNumber>
    </recommendedName>
    <alternativeName>
        <fullName evidence="7">7,8-dihydroneopterin aldolase</fullName>
    </alternativeName>
</protein>
<sequence>MSALPALLDSLPPQPHGHAPAAAPMDLIFISGYTGQTVIGIHESELHHTQPLVIDIHAGLPRARACDTDHIGDTIDYGVVRNRLDALMHDHGVTLLEALAERIARMLLIDFGAAWVRVKVVKPRKFDNVDAVGVQIERCRADLRDVPMASTSAAASTPRSAQILSWMGSGLVPQDR</sequence>
<accession>B1Y0Y9</accession>
<dbReference type="InterPro" id="IPR006157">
    <property type="entry name" value="FolB_dom"/>
</dbReference>
<dbReference type="EMBL" id="CP001013">
    <property type="protein sequence ID" value="ACB35406.1"/>
    <property type="molecule type" value="Genomic_DNA"/>
</dbReference>
<dbReference type="HOGENOM" id="CLU_112632_0_2_4"/>
<dbReference type="InterPro" id="IPR043133">
    <property type="entry name" value="GTP-CH-I_C/QueF"/>
</dbReference>
<dbReference type="KEGG" id="lch:Lcho_3146"/>
<dbReference type="NCBIfam" id="TIGR00526">
    <property type="entry name" value="folB_dom"/>
    <property type="match status" value="1"/>
</dbReference>
<name>B1Y0Y9_LEPCP</name>
<dbReference type="PANTHER" id="PTHR42844:SF1">
    <property type="entry name" value="DIHYDRONEOPTERIN ALDOLASE 1-RELATED"/>
    <property type="match status" value="1"/>
</dbReference>
<dbReference type="InterPro" id="IPR006156">
    <property type="entry name" value="Dihydroneopterin_aldolase"/>
</dbReference>
<dbReference type="Proteomes" id="UP000001693">
    <property type="component" value="Chromosome"/>
</dbReference>
<reference evidence="9 10" key="1">
    <citation type="submission" date="2008-03" db="EMBL/GenBank/DDBJ databases">
        <title>Complete sequence of Leptothrix cholodnii SP-6.</title>
        <authorList>
            <consortium name="US DOE Joint Genome Institute"/>
            <person name="Copeland A."/>
            <person name="Lucas S."/>
            <person name="Lapidus A."/>
            <person name="Glavina del Rio T."/>
            <person name="Dalin E."/>
            <person name="Tice H."/>
            <person name="Bruce D."/>
            <person name="Goodwin L."/>
            <person name="Pitluck S."/>
            <person name="Chertkov O."/>
            <person name="Brettin T."/>
            <person name="Detter J.C."/>
            <person name="Han C."/>
            <person name="Kuske C.R."/>
            <person name="Schmutz J."/>
            <person name="Larimer F."/>
            <person name="Land M."/>
            <person name="Hauser L."/>
            <person name="Kyrpides N."/>
            <person name="Lykidis A."/>
            <person name="Emerson D."/>
            <person name="Richardson P."/>
        </authorList>
    </citation>
    <scope>NUCLEOTIDE SEQUENCE [LARGE SCALE GENOMIC DNA]</scope>
    <source>
        <strain evidence="10">ATCC 51168 / LMG 8142 / SP-6</strain>
    </source>
</reference>
<comment type="catalytic activity">
    <reaction evidence="1">
        <text>7,8-dihydroneopterin = 6-hydroxymethyl-7,8-dihydropterin + glycolaldehyde</text>
        <dbReference type="Rhea" id="RHEA:10540"/>
        <dbReference type="ChEBI" id="CHEBI:17001"/>
        <dbReference type="ChEBI" id="CHEBI:17071"/>
        <dbReference type="ChEBI" id="CHEBI:44841"/>
        <dbReference type="EC" id="4.1.2.25"/>
    </reaction>
</comment>
<evidence type="ECO:0000256" key="4">
    <source>
        <dbReference type="ARBA" id="ARBA00013043"/>
    </source>
</evidence>
<dbReference type="PANTHER" id="PTHR42844">
    <property type="entry name" value="DIHYDRONEOPTERIN ALDOLASE 1-RELATED"/>
    <property type="match status" value="1"/>
</dbReference>
<evidence type="ECO:0000256" key="7">
    <source>
        <dbReference type="ARBA" id="ARBA00032903"/>
    </source>
</evidence>
<dbReference type="STRING" id="395495.Lcho_3146"/>
<evidence type="ECO:0000256" key="5">
    <source>
        <dbReference type="ARBA" id="ARBA00022909"/>
    </source>
</evidence>
<keyword evidence="6" id="KW-0456">Lyase</keyword>
<evidence type="ECO:0000256" key="1">
    <source>
        <dbReference type="ARBA" id="ARBA00001353"/>
    </source>
</evidence>
<dbReference type="AlphaFoldDB" id="B1Y0Y9"/>
<dbReference type="GO" id="GO:0005737">
    <property type="term" value="C:cytoplasm"/>
    <property type="evidence" value="ECO:0007669"/>
    <property type="project" value="TreeGrafter"/>
</dbReference>
<gene>
    <name evidence="9" type="ordered locus">Lcho_3146</name>
</gene>
<dbReference type="SUPFAM" id="SSF55620">
    <property type="entry name" value="Tetrahydrobiopterin biosynthesis enzymes-like"/>
    <property type="match status" value="1"/>
</dbReference>
<dbReference type="RefSeq" id="WP_012348155.1">
    <property type="nucleotide sequence ID" value="NC_010524.1"/>
</dbReference>
<dbReference type="EC" id="4.1.2.25" evidence="4"/>
<feature type="domain" description="Dihydroneopterin aldolase/epimerase" evidence="8">
    <location>
        <begin position="28"/>
        <end position="138"/>
    </location>
</feature>
<dbReference type="SMART" id="SM00905">
    <property type="entry name" value="FolB"/>
    <property type="match status" value="1"/>
</dbReference>
<keyword evidence="5" id="KW-0289">Folate biosynthesis</keyword>
<proteinExistence type="inferred from homology"/>
<evidence type="ECO:0000259" key="8">
    <source>
        <dbReference type="SMART" id="SM00905"/>
    </source>
</evidence>
<evidence type="ECO:0000256" key="2">
    <source>
        <dbReference type="ARBA" id="ARBA00005013"/>
    </source>
</evidence>
<dbReference type="eggNOG" id="COG1539">
    <property type="taxonomic scope" value="Bacteria"/>
</dbReference>
<evidence type="ECO:0000313" key="10">
    <source>
        <dbReference type="Proteomes" id="UP000001693"/>
    </source>
</evidence>
<comment type="similarity">
    <text evidence="3">Belongs to the DHNA family.</text>
</comment>
<dbReference type="Pfam" id="PF02152">
    <property type="entry name" value="FolB"/>
    <property type="match status" value="1"/>
</dbReference>
<organism evidence="9 10">
    <name type="scientific">Leptothrix cholodnii (strain ATCC 51168 / LMG 8142 / SP-6)</name>
    <name type="common">Leptothrix discophora (strain SP-6)</name>
    <dbReference type="NCBI Taxonomy" id="395495"/>
    <lineage>
        <taxon>Bacteria</taxon>
        <taxon>Pseudomonadati</taxon>
        <taxon>Pseudomonadota</taxon>
        <taxon>Betaproteobacteria</taxon>
        <taxon>Burkholderiales</taxon>
        <taxon>Sphaerotilaceae</taxon>
        <taxon>Leptothrix</taxon>
    </lineage>
</organism>
<keyword evidence="10" id="KW-1185">Reference proteome</keyword>
<evidence type="ECO:0000256" key="3">
    <source>
        <dbReference type="ARBA" id="ARBA00005708"/>
    </source>
</evidence>
<evidence type="ECO:0000256" key="6">
    <source>
        <dbReference type="ARBA" id="ARBA00023239"/>
    </source>
</evidence>
<evidence type="ECO:0000313" key="9">
    <source>
        <dbReference type="EMBL" id="ACB35406.1"/>
    </source>
</evidence>